<proteinExistence type="predicted"/>
<evidence type="ECO:0000313" key="2">
    <source>
        <dbReference type="Proteomes" id="UP001246473"/>
    </source>
</evidence>
<organism evidence="1 2">
    <name type="scientific">Paraburkholderia fungorum</name>
    <dbReference type="NCBI Taxonomy" id="134537"/>
    <lineage>
        <taxon>Bacteria</taxon>
        <taxon>Pseudomonadati</taxon>
        <taxon>Pseudomonadota</taxon>
        <taxon>Betaproteobacteria</taxon>
        <taxon>Burkholderiales</taxon>
        <taxon>Burkholderiaceae</taxon>
        <taxon>Paraburkholderia</taxon>
    </lineage>
</organism>
<gene>
    <name evidence="1" type="ORF">ParKJ_22915</name>
</gene>
<dbReference type="Proteomes" id="UP001246473">
    <property type="component" value="Unassembled WGS sequence"/>
</dbReference>
<reference evidence="1" key="1">
    <citation type="submission" date="2022-08" db="EMBL/GenBank/DDBJ databases">
        <authorList>
            <person name="Kim S.-J."/>
        </authorList>
    </citation>
    <scope>NUCLEOTIDE SEQUENCE</scope>
    <source>
        <strain evidence="1">KJ</strain>
    </source>
</reference>
<dbReference type="AlphaFoldDB" id="A0AAP5QAU2"/>
<evidence type="ECO:0000313" key="1">
    <source>
        <dbReference type="EMBL" id="MDT8840280.1"/>
    </source>
</evidence>
<accession>A0AAP5QAU2</accession>
<dbReference type="RefSeq" id="WP_315697148.1">
    <property type="nucleotide sequence ID" value="NZ_JANSLM010000008.1"/>
</dbReference>
<name>A0AAP5QAU2_9BURK</name>
<sequence>MTNMHLKAVVFDETRYCSDDLVASAGGRIYRTYLFDAELAVHCCELTPSFELWPMYSTPLEDDEEGHVHEQLLAGEDDEIRYYQQRVINSMRPEFVQDLGFHQIDDDETRDEAFERCLEHYRGNVVLETPRFVQSVSA</sequence>
<dbReference type="EMBL" id="JANSLM010000008">
    <property type="protein sequence ID" value="MDT8840280.1"/>
    <property type="molecule type" value="Genomic_DNA"/>
</dbReference>
<comment type="caution">
    <text evidence="1">The sequence shown here is derived from an EMBL/GenBank/DDBJ whole genome shotgun (WGS) entry which is preliminary data.</text>
</comment>
<protein>
    <submittedName>
        <fullName evidence="1">Uncharacterized protein</fullName>
    </submittedName>
</protein>